<evidence type="ECO:0000256" key="6">
    <source>
        <dbReference type="PIRSR" id="PIRSR610300-51"/>
    </source>
</evidence>
<dbReference type="InterPro" id="IPR001763">
    <property type="entry name" value="Rhodanese-like_dom"/>
</dbReference>
<dbReference type="InterPro" id="IPR011051">
    <property type="entry name" value="RmlC_Cupin_sf"/>
</dbReference>
<evidence type="ECO:0000256" key="2">
    <source>
        <dbReference type="ARBA" id="ARBA00022723"/>
    </source>
</evidence>
<keyword evidence="8" id="KW-0808">Transferase</keyword>
<dbReference type="EMBL" id="JACCCV010000001">
    <property type="protein sequence ID" value="NYF51920.1"/>
    <property type="molecule type" value="Genomic_DNA"/>
</dbReference>
<comment type="similarity">
    <text evidence="1">Belongs to the cysteine dioxygenase family.</text>
</comment>
<keyword evidence="2 6" id="KW-0479">Metal-binding</keyword>
<dbReference type="CDD" id="cd10548">
    <property type="entry name" value="cupin_CDO"/>
    <property type="match status" value="1"/>
</dbReference>
<dbReference type="SUPFAM" id="SSF51182">
    <property type="entry name" value="RmlC-like cupins"/>
    <property type="match status" value="1"/>
</dbReference>
<dbReference type="GO" id="GO:0016853">
    <property type="term" value="F:isomerase activity"/>
    <property type="evidence" value="ECO:0007669"/>
    <property type="project" value="UniProtKB-KW"/>
</dbReference>
<organism evidence="8 9">
    <name type="scientific">Tunturiibacter lichenicola</name>
    <dbReference type="NCBI Taxonomy" id="2051959"/>
    <lineage>
        <taxon>Bacteria</taxon>
        <taxon>Pseudomonadati</taxon>
        <taxon>Acidobacteriota</taxon>
        <taxon>Terriglobia</taxon>
        <taxon>Terriglobales</taxon>
        <taxon>Acidobacteriaceae</taxon>
        <taxon>Tunturiibacter</taxon>
    </lineage>
</organism>
<evidence type="ECO:0000256" key="3">
    <source>
        <dbReference type="ARBA" id="ARBA00022964"/>
    </source>
</evidence>
<name>A0A7Y9NN66_9BACT</name>
<evidence type="ECO:0000313" key="8">
    <source>
        <dbReference type="EMBL" id="NYF51920.1"/>
    </source>
</evidence>
<dbReference type="InterPro" id="IPR014710">
    <property type="entry name" value="RmlC-like_jellyroll"/>
</dbReference>
<feature type="binding site" evidence="6">
    <location>
        <position position="87"/>
    </location>
    <ligand>
        <name>Fe cation</name>
        <dbReference type="ChEBI" id="CHEBI:24875"/>
        <note>catalytic</note>
    </ligand>
</feature>
<dbReference type="AlphaFoldDB" id="A0A7Y9NN66"/>
<sequence>MQLATDKRLAHDASNTLIAAKGLPVVVSRTPEQLENIVSLFAASDEWLDRVRLRAERRWYERLYHDQDYDIWVISWMPGQSTGFHDHGASSGAFVVATGTLEEHRVGERSHVIYPGKPRAFGPDYAHDVRNISLAPAISIHAYSPPLDEMNEYELDGSRLVPRERVSENAETLDQEWPVQRRKPVDRTGASNIEQVLSAARARLQRLSPDEAYGAMIKPEAILVDIRPEGQRAIEGSIAGALVVERNVLEWRFDPASSARLPVASNHDLQIIVFCSEGYTSSLAAASLQDLGLWSATDIVGGFHAWRAAGLPTVPPAEPSKIHPAHER</sequence>
<dbReference type="GO" id="GO:0016740">
    <property type="term" value="F:transferase activity"/>
    <property type="evidence" value="ECO:0007669"/>
    <property type="project" value="UniProtKB-KW"/>
</dbReference>
<dbReference type="InterPro" id="IPR036873">
    <property type="entry name" value="Rhodanese-like_dom_sf"/>
</dbReference>
<dbReference type="Gene3D" id="2.60.120.10">
    <property type="entry name" value="Jelly Rolls"/>
    <property type="match status" value="1"/>
</dbReference>
<gene>
    <name evidence="8" type="ORF">HDF12_002285</name>
</gene>
<dbReference type="SUPFAM" id="SSF52821">
    <property type="entry name" value="Rhodanese/Cell cycle control phosphatase"/>
    <property type="match status" value="1"/>
</dbReference>
<evidence type="ECO:0000313" key="9">
    <source>
        <dbReference type="Proteomes" id="UP000534186"/>
    </source>
</evidence>
<feature type="binding site" evidence="6">
    <location>
        <position position="85"/>
    </location>
    <ligand>
        <name>Fe cation</name>
        <dbReference type="ChEBI" id="CHEBI:24875"/>
        <note>catalytic</note>
    </ligand>
</feature>
<dbReference type="Proteomes" id="UP000534186">
    <property type="component" value="Unassembled WGS sequence"/>
</dbReference>
<dbReference type="GO" id="GO:0016702">
    <property type="term" value="F:oxidoreductase activity, acting on single donors with incorporation of molecular oxygen, incorporation of two atoms of oxygen"/>
    <property type="evidence" value="ECO:0007669"/>
    <property type="project" value="InterPro"/>
</dbReference>
<dbReference type="Pfam" id="PF05995">
    <property type="entry name" value="CDO_I"/>
    <property type="match status" value="1"/>
</dbReference>
<dbReference type="PROSITE" id="PS50206">
    <property type="entry name" value="RHODANESE_3"/>
    <property type="match status" value="1"/>
</dbReference>
<dbReference type="PANTHER" id="PTHR12918">
    <property type="entry name" value="CYSTEINE DIOXYGENASE"/>
    <property type="match status" value="1"/>
</dbReference>
<comment type="caution">
    <text evidence="8">The sequence shown here is derived from an EMBL/GenBank/DDBJ whole genome shotgun (WGS) entry which is preliminary data.</text>
</comment>
<proteinExistence type="inferred from homology"/>
<evidence type="ECO:0000256" key="5">
    <source>
        <dbReference type="ARBA" id="ARBA00023004"/>
    </source>
</evidence>
<dbReference type="InterPro" id="IPR010300">
    <property type="entry name" value="CDO_1"/>
</dbReference>
<evidence type="ECO:0000256" key="4">
    <source>
        <dbReference type="ARBA" id="ARBA00023002"/>
    </source>
</evidence>
<keyword evidence="4" id="KW-0560">Oxidoreductase</keyword>
<keyword evidence="8" id="KW-0413">Isomerase</keyword>
<protein>
    <submittedName>
        <fullName evidence="8">Rhodanese-related sulfurtransferase/mannose-6-phosphate isomerase-like protein (Cupin superfamily)</fullName>
    </submittedName>
</protein>
<dbReference type="SMART" id="SM00450">
    <property type="entry name" value="RHOD"/>
    <property type="match status" value="1"/>
</dbReference>
<feature type="domain" description="Rhodanese" evidence="7">
    <location>
        <begin position="217"/>
        <end position="315"/>
    </location>
</feature>
<dbReference type="Pfam" id="PF00581">
    <property type="entry name" value="Rhodanese"/>
    <property type="match status" value="1"/>
</dbReference>
<keyword evidence="5 6" id="KW-0408">Iron</keyword>
<keyword evidence="3" id="KW-0223">Dioxygenase</keyword>
<dbReference type="PANTHER" id="PTHR12918:SF1">
    <property type="entry name" value="CYSTEINE DIOXYGENASE TYPE 1"/>
    <property type="match status" value="1"/>
</dbReference>
<feature type="binding site" evidence="6">
    <location>
        <position position="127"/>
    </location>
    <ligand>
        <name>Fe cation</name>
        <dbReference type="ChEBI" id="CHEBI:24875"/>
        <note>catalytic</note>
    </ligand>
</feature>
<dbReference type="GO" id="GO:0008198">
    <property type="term" value="F:ferrous iron binding"/>
    <property type="evidence" value="ECO:0007669"/>
    <property type="project" value="TreeGrafter"/>
</dbReference>
<evidence type="ECO:0000259" key="7">
    <source>
        <dbReference type="PROSITE" id="PS50206"/>
    </source>
</evidence>
<reference evidence="8 9" key="1">
    <citation type="submission" date="2020-07" db="EMBL/GenBank/DDBJ databases">
        <title>Genomic Encyclopedia of Type Strains, Phase IV (KMG-V): Genome sequencing to study the core and pangenomes of soil and plant-associated prokaryotes.</title>
        <authorList>
            <person name="Whitman W."/>
        </authorList>
    </citation>
    <scope>NUCLEOTIDE SEQUENCE [LARGE SCALE GENOMIC DNA]</scope>
    <source>
        <strain evidence="8 9">M8UP30</strain>
    </source>
</reference>
<accession>A0A7Y9NN66</accession>
<evidence type="ECO:0000256" key="1">
    <source>
        <dbReference type="ARBA" id="ARBA00006622"/>
    </source>
</evidence>
<dbReference type="Gene3D" id="3.40.250.10">
    <property type="entry name" value="Rhodanese-like domain"/>
    <property type="match status" value="1"/>
</dbReference>